<dbReference type="GO" id="GO:0005737">
    <property type="term" value="C:cytoplasm"/>
    <property type="evidence" value="ECO:0007669"/>
    <property type="project" value="UniProtKB-SubCell"/>
</dbReference>
<dbReference type="InterPro" id="IPR003891">
    <property type="entry name" value="Initiation_fac_eIF4g_MI"/>
</dbReference>
<dbReference type="EMBL" id="KQ234361">
    <property type="protein sequence ID" value="KMZ78785.1"/>
    <property type="molecule type" value="Genomic_DNA"/>
</dbReference>
<dbReference type="OrthoDB" id="414546at2759"/>
<comment type="subcellular location">
    <subcellularLocation>
        <location evidence="1">Cytoplasm</location>
    </subcellularLocation>
</comment>
<evidence type="ECO:0000256" key="3">
    <source>
        <dbReference type="ARBA" id="ARBA00022490"/>
    </source>
</evidence>
<gene>
    <name evidence="8" type="ORF">PVIIG_00180</name>
</gene>
<evidence type="ECO:0000256" key="5">
    <source>
        <dbReference type="ARBA" id="ARBA00023242"/>
    </source>
</evidence>
<comment type="similarity">
    <text evidence="2">Belongs to the PDCD4 family.</text>
</comment>
<evidence type="ECO:0000256" key="2">
    <source>
        <dbReference type="ARBA" id="ARBA00005497"/>
    </source>
</evidence>
<dbReference type="PANTHER" id="PTHR12626">
    <property type="entry name" value="PROGRAMMED CELL DEATH 4"/>
    <property type="match status" value="1"/>
</dbReference>
<protein>
    <recommendedName>
        <fullName evidence="7">MI domain-containing protein</fullName>
    </recommendedName>
</protein>
<feature type="domain" description="MI" evidence="7">
    <location>
        <begin position="499"/>
        <end position="623"/>
    </location>
</feature>
<dbReference type="PROSITE" id="PS51366">
    <property type="entry name" value="MI"/>
    <property type="match status" value="3"/>
</dbReference>
<feature type="region of interest" description="Disordered" evidence="6">
    <location>
        <begin position="214"/>
        <end position="249"/>
    </location>
</feature>
<accession>A0A0J9S787</accession>
<dbReference type="SUPFAM" id="SSF48371">
    <property type="entry name" value="ARM repeat"/>
    <property type="match status" value="3"/>
</dbReference>
<dbReference type="PANTHER" id="PTHR12626:SF0">
    <property type="entry name" value="PROGRAMMED CELL DEATH PROTEIN 4"/>
    <property type="match status" value="1"/>
</dbReference>
<dbReference type="AlphaFoldDB" id="A0A0J9S787"/>
<dbReference type="Gene3D" id="1.25.40.180">
    <property type="match status" value="3"/>
</dbReference>
<organism evidence="8 9">
    <name type="scientific">Plasmodium vivax India VII</name>
    <dbReference type="NCBI Taxonomy" id="1077284"/>
    <lineage>
        <taxon>Eukaryota</taxon>
        <taxon>Sar</taxon>
        <taxon>Alveolata</taxon>
        <taxon>Apicomplexa</taxon>
        <taxon>Aconoidasida</taxon>
        <taxon>Haemosporida</taxon>
        <taxon>Plasmodiidae</taxon>
        <taxon>Plasmodium</taxon>
        <taxon>Plasmodium (Plasmodium)</taxon>
    </lineage>
</organism>
<dbReference type="Pfam" id="PF02847">
    <property type="entry name" value="MA3"/>
    <property type="match status" value="3"/>
</dbReference>
<evidence type="ECO:0000259" key="7">
    <source>
        <dbReference type="PROSITE" id="PS51366"/>
    </source>
</evidence>
<feature type="compositionally biased region" description="Basic and acidic residues" evidence="6">
    <location>
        <begin position="214"/>
        <end position="241"/>
    </location>
</feature>
<reference evidence="8 9" key="1">
    <citation type="submission" date="2011-08" db="EMBL/GenBank/DDBJ databases">
        <title>The Genome Sequence of Plasmodium vivax India VII.</title>
        <authorList>
            <consortium name="The Broad Institute Genome Sequencing Platform"/>
            <consortium name="The Broad Institute Genome Sequencing Center for Infectious Disease"/>
            <person name="Neafsey D."/>
            <person name="Carlton J."/>
            <person name="Barnwell J."/>
            <person name="Collins W."/>
            <person name="Escalante A."/>
            <person name="Mullikin J."/>
            <person name="Saul A."/>
            <person name="Guigo R."/>
            <person name="Camara F."/>
            <person name="Young S.K."/>
            <person name="Zeng Q."/>
            <person name="Gargeya S."/>
            <person name="Fitzgerald M."/>
            <person name="Haas B."/>
            <person name="Abouelleil A."/>
            <person name="Alvarado L."/>
            <person name="Arachchi H.M."/>
            <person name="Berlin A."/>
            <person name="Brown A."/>
            <person name="Chapman S.B."/>
            <person name="Chen Z."/>
            <person name="Dunbar C."/>
            <person name="Freedman E."/>
            <person name="Gearin G."/>
            <person name="Gellesch M."/>
            <person name="Goldberg J."/>
            <person name="Griggs A."/>
            <person name="Gujja S."/>
            <person name="Heiman D."/>
            <person name="Howarth C."/>
            <person name="Larson L."/>
            <person name="Lui A."/>
            <person name="MacDonald P.J.P."/>
            <person name="Montmayeur A."/>
            <person name="Murphy C."/>
            <person name="Neiman D."/>
            <person name="Pearson M."/>
            <person name="Priest M."/>
            <person name="Roberts A."/>
            <person name="Saif S."/>
            <person name="Shea T."/>
            <person name="Shenoy N."/>
            <person name="Sisk P."/>
            <person name="Stolte C."/>
            <person name="Sykes S."/>
            <person name="Wortman J."/>
            <person name="Nusbaum C."/>
            <person name="Birren B."/>
        </authorList>
    </citation>
    <scope>NUCLEOTIDE SEQUENCE [LARGE SCALE GENOMIC DNA]</scope>
    <source>
        <strain evidence="8 9">India VII</strain>
    </source>
</reference>
<name>A0A0J9S787_PLAVI</name>
<dbReference type="InterPro" id="IPR016024">
    <property type="entry name" value="ARM-type_fold"/>
</dbReference>
<evidence type="ECO:0000313" key="9">
    <source>
        <dbReference type="Proteomes" id="UP000053562"/>
    </source>
</evidence>
<evidence type="ECO:0000256" key="6">
    <source>
        <dbReference type="SAM" id="MobiDB-lite"/>
    </source>
</evidence>
<evidence type="ECO:0000313" key="8">
    <source>
        <dbReference type="EMBL" id="KMZ78785.1"/>
    </source>
</evidence>
<evidence type="ECO:0000256" key="1">
    <source>
        <dbReference type="ARBA" id="ARBA00004496"/>
    </source>
</evidence>
<dbReference type="GO" id="GO:0045892">
    <property type="term" value="P:negative regulation of DNA-templated transcription"/>
    <property type="evidence" value="ECO:0007669"/>
    <property type="project" value="InterPro"/>
</dbReference>
<dbReference type="InterPro" id="IPR039778">
    <property type="entry name" value="PDCD4"/>
</dbReference>
<proteinExistence type="inferred from homology"/>
<dbReference type="Proteomes" id="UP000053562">
    <property type="component" value="Unassembled WGS sequence"/>
</dbReference>
<dbReference type="SMART" id="SM00544">
    <property type="entry name" value="MA3"/>
    <property type="match status" value="2"/>
</dbReference>
<feature type="domain" description="MI" evidence="7">
    <location>
        <begin position="335"/>
        <end position="455"/>
    </location>
</feature>
<feature type="domain" description="MI" evidence="7">
    <location>
        <begin position="75"/>
        <end position="197"/>
    </location>
</feature>
<keyword evidence="3" id="KW-0963">Cytoplasm</keyword>
<keyword evidence="4" id="KW-0677">Repeat</keyword>
<sequence>MSSNKRKSKKVNLLKDQMFLTKKYVDMNDPIYDSEIEDENCFYTVVNAEEIEYSQKVSEMKTKMFEDMNILSFEDFEKKCDTLINNFFVSYNFQEFIEDLKELNVKKYNDFLVLQLIKKSFDKDDECQINVSCLLNVLNITKLINPEQVHRAFEKVLLSLDDIKLDCPLCYEIFLKYVRFSTLDNVVDKNYILKLPTGFFDTLDLDNWDEKELATQNSKESDHAVDKDSELAQKKEAEGAEKAGCPNGVVSTNGALSTNGVVSTNGTLPTNGALPTNGTLPTNGVASTQLDENHMYAQNLENVEEKKKVKDEMWKDTMLWVLDLNMKQIQKEKKEFKQKSRDFLVDFFNDGDTNEVIEFLNNTNSLFHYEFIRISIIESFSKNNICRKYISYLLDNLCETYYFKSDIIIAFIRIIGYIDDYEIDFPQAKEMVCKFLLRCIYDDVLYPAFLSDIYKLHIGGMTGMMICNKTQQRIHNKKKLNLNNINYIWDEDDTYEKMKLKRKINNTLLEYFYSYIDEQEFYLHIDEFLPLYHDLCNYVVKKMFVLNVDINNDLSLSFKLVDHLMSKNFISEKNVEGGVMEVMNSLKDIMLDIPKYPEEFLKILNYLHERKYISQATFDGASKEIAAFGMGFLPPKLNTFLIQSTPVVIIYLPQLTLCKKEKDTFTHK</sequence>
<evidence type="ECO:0000256" key="4">
    <source>
        <dbReference type="ARBA" id="ARBA00022737"/>
    </source>
</evidence>
<keyword evidence="5" id="KW-0539">Nucleus</keyword>